<dbReference type="EMBL" id="RWGY01000029">
    <property type="protein sequence ID" value="TVU18230.1"/>
    <property type="molecule type" value="Genomic_DNA"/>
</dbReference>
<dbReference type="InterPro" id="IPR046533">
    <property type="entry name" value="DUF6598"/>
</dbReference>
<gene>
    <name evidence="2" type="ORF">EJB05_34318</name>
</gene>
<accession>A0A5J9U4Y6</accession>
<sequence length="401" mass="45140">MQSISRSALLLSRRASVGCIASPPWCRPALVQHDPAASGLLDKPQLSRGFADEPWLIRHGIGVRFEKDQVKLDKTLKAMDEAKMSDEMKDMYRDNLMVADPIRHSLILDGSSHRDGAIYQRDWEELYDMDMTDRNETVSELKMLSTAYPCDPDEENCIRHMPFQMIHVFSLSLAKTPVRSTSVQLYGYMAARDDMDGKLNYVFNRSRDDPLIVQQGSLIEMSTGPKRGIVMISNVLFEFDMRIKAGEKEEDDIQLIDGVILCNECMSTCPVSHRISGNCGGAVDMTLAFVELGVEAVIEVIISEVQSAFDLSISSFLSKWELEEFHLFHGTVGEVGMKWFVVAVPWRSTMYLKFKVGQKGSESDAVHDCSFNAKAHGCTNRQIKLEQACISVNVNWSPPFF</sequence>
<evidence type="ECO:0000313" key="3">
    <source>
        <dbReference type="Proteomes" id="UP000324897"/>
    </source>
</evidence>
<evidence type="ECO:0000313" key="2">
    <source>
        <dbReference type="EMBL" id="TVU18230.1"/>
    </source>
</evidence>
<keyword evidence="3" id="KW-1185">Reference proteome</keyword>
<dbReference type="PANTHER" id="PTHR33065">
    <property type="entry name" value="OS07G0486400 PROTEIN"/>
    <property type="match status" value="1"/>
</dbReference>
<evidence type="ECO:0000259" key="1">
    <source>
        <dbReference type="Pfam" id="PF20241"/>
    </source>
</evidence>
<reference evidence="2 3" key="1">
    <citation type="journal article" date="2019" name="Sci. Rep.">
        <title>A high-quality genome of Eragrostis curvula grass provides insights into Poaceae evolution and supports new strategies to enhance forage quality.</title>
        <authorList>
            <person name="Carballo J."/>
            <person name="Santos B.A.C.M."/>
            <person name="Zappacosta D."/>
            <person name="Garbus I."/>
            <person name="Selva J.P."/>
            <person name="Gallo C.A."/>
            <person name="Diaz A."/>
            <person name="Albertini E."/>
            <person name="Caccamo M."/>
            <person name="Echenique V."/>
        </authorList>
    </citation>
    <scope>NUCLEOTIDE SEQUENCE [LARGE SCALE GENOMIC DNA]</scope>
    <source>
        <strain evidence="3">cv. Victoria</strain>
        <tissue evidence="2">Leaf</tissue>
    </source>
</reference>
<proteinExistence type="predicted"/>
<dbReference type="OrthoDB" id="642104at2759"/>
<dbReference type="AlphaFoldDB" id="A0A5J9U4Y6"/>
<protein>
    <recommendedName>
        <fullName evidence="1">DUF6598 domain-containing protein</fullName>
    </recommendedName>
</protein>
<feature type="domain" description="DUF6598" evidence="1">
    <location>
        <begin position="165"/>
        <end position="394"/>
    </location>
</feature>
<dbReference type="PANTHER" id="PTHR33065:SF193">
    <property type="entry name" value="DUF6598 DOMAIN-CONTAINING PROTEIN"/>
    <property type="match status" value="1"/>
</dbReference>
<organism evidence="2 3">
    <name type="scientific">Eragrostis curvula</name>
    <name type="common">weeping love grass</name>
    <dbReference type="NCBI Taxonomy" id="38414"/>
    <lineage>
        <taxon>Eukaryota</taxon>
        <taxon>Viridiplantae</taxon>
        <taxon>Streptophyta</taxon>
        <taxon>Embryophyta</taxon>
        <taxon>Tracheophyta</taxon>
        <taxon>Spermatophyta</taxon>
        <taxon>Magnoliopsida</taxon>
        <taxon>Liliopsida</taxon>
        <taxon>Poales</taxon>
        <taxon>Poaceae</taxon>
        <taxon>PACMAD clade</taxon>
        <taxon>Chloridoideae</taxon>
        <taxon>Eragrostideae</taxon>
        <taxon>Eragrostidinae</taxon>
        <taxon>Eragrostis</taxon>
    </lineage>
</organism>
<dbReference type="Pfam" id="PF20241">
    <property type="entry name" value="DUF6598"/>
    <property type="match status" value="1"/>
</dbReference>
<dbReference type="Proteomes" id="UP000324897">
    <property type="component" value="Chromosome 7"/>
</dbReference>
<name>A0A5J9U4Y6_9POAL</name>
<comment type="caution">
    <text evidence="2">The sequence shown here is derived from an EMBL/GenBank/DDBJ whole genome shotgun (WGS) entry which is preliminary data.</text>
</comment>
<dbReference type="Gramene" id="TVU18230">
    <property type="protein sequence ID" value="TVU18230"/>
    <property type="gene ID" value="EJB05_34318"/>
</dbReference>